<protein>
    <submittedName>
        <fullName evidence="2">Uncharacterized protein</fullName>
    </submittedName>
</protein>
<feature type="region of interest" description="Disordered" evidence="1">
    <location>
        <begin position="55"/>
        <end position="78"/>
    </location>
</feature>
<organism evidence="2">
    <name type="scientific">bioreactor metagenome</name>
    <dbReference type="NCBI Taxonomy" id="1076179"/>
    <lineage>
        <taxon>unclassified sequences</taxon>
        <taxon>metagenomes</taxon>
        <taxon>ecological metagenomes</taxon>
    </lineage>
</organism>
<sequence length="78" mass="8054">MGIVKIPHHGADAHVLSPLGKHLGLLNGGDAVLGVEHQDLRLLHVGKTLHGGLAGITGGSRQDTGRPGLSRLFQGRGQ</sequence>
<proteinExistence type="predicted"/>
<name>A0A645AYV0_9ZZZZ</name>
<evidence type="ECO:0000313" key="2">
    <source>
        <dbReference type="EMBL" id="MPM58425.1"/>
    </source>
</evidence>
<accession>A0A645AYV0</accession>
<gene>
    <name evidence="2" type="ORF">SDC9_105256</name>
</gene>
<dbReference type="AlphaFoldDB" id="A0A645AYV0"/>
<dbReference type="EMBL" id="VSSQ01016756">
    <property type="protein sequence ID" value="MPM58425.1"/>
    <property type="molecule type" value="Genomic_DNA"/>
</dbReference>
<reference evidence="2" key="1">
    <citation type="submission" date="2019-08" db="EMBL/GenBank/DDBJ databases">
        <authorList>
            <person name="Kucharzyk K."/>
            <person name="Murdoch R.W."/>
            <person name="Higgins S."/>
            <person name="Loffler F."/>
        </authorList>
    </citation>
    <scope>NUCLEOTIDE SEQUENCE</scope>
</reference>
<evidence type="ECO:0000256" key="1">
    <source>
        <dbReference type="SAM" id="MobiDB-lite"/>
    </source>
</evidence>
<comment type="caution">
    <text evidence="2">The sequence shown here is derived from an EMBL/GenBank/DDBJ whole genome shotgun (WGS) entry which is preliminary data.</text>
</comment>